<evidence type="ECO:0000256" key="5">
    <source>
        <dbReference type="ARBA" id="ARBA00022801"/>
    </source>
</evidence>
<evidence type="ECO:0000313" key="9">
    <source>
        <dbReference type="EMBL" id="SUX20982.1"/>
    </source>
</evidence>
<feature type="chain" id="PRO_5016648810" description="glycerophosphodiester phosphodiesterase" evidence="7">
    <location>
        <begin position="20"/>
        <end position="398"/>
    </location>
</feature>
<dbReference type="GO" id="GO:0006071">
    <property type="term" value="P:glycerol metabolic process"/>
    <property type="evidence" value="ECO:0007669"/>
    <property type="project" value="UniProtKB-KW"/>
</dbReference>
<proteinExistence type="inferred from homology"/>
<dbReference type="Pfam" id="PF03009">
    <property type="entry name" value="GDPD"/>
    <property type="match status" value="1"/>
</dbReference>
<feature type="domain" description="GP-PDE" evidence="8">
    <location>
        <begin position="57"/>
        <end position="376"/>
    </location>
</feature>
<dbReference type="CDD" id="cd08560">
    <property type="entry name" value="GDPD_EcGlpQ_like_1"/>
    <property type="match status" value="1"/>
</dbReference>
<comment type="catalytic activity">
    <reaction evidence="6">
        <text>a sn-glycero-3-phosphodiester + H2O = an alcohol + sn-glycerol 3-phosphate + H(+)</text>
        <dbReference type="Rhea" id="RHEA:12969"/>
        <dbReference type="ChEBI" id="CHEBI:15377"/>
        <dbReference type="ChEBI" id="CHEBI:15378"/>
        <dbReference type="ChEBI" id="CHEBI:30879"/>
        <dbReference type="ChEBI" id="CHEBI:57597"/>
        <dbReference type="ChEBI" id="CHEBI:83408"/>
        <dbReference type="EC" id="3.1.4.46"/>
    </reaction>
</comment>
<dbReference type="EMBL" id="UFUW01000001">
    <property type="protein sequence ID" value="SUX20982.1"/>
    <property type="molecule type" value="Genomic_DNA"/>
</dbReference>
<reference evidence="9 10" key="1">
    <citation type="submission" date="2018-06" db="EMBL/GenBank/DDBJ databases">
        <authorList>
            <consortium name="Pathogen Informatics"/>
            <person name="Doyle S."/>
        </authorList>
    </citation>
    <scope>NUCLEOTIDE SEQUENCE [LARGE SCALE GENOMIC DNA]</scope>
    <source>
        <strain evidence="9 10">NCTC13294</strain>
    </source>
</reference>
<evidence type="ECO:0000256" key="1">
    <source>
        <dbReference type="ARBA" id="ARBA00007277"/>
    </source>
</evidence>
<dbReference type="InterPro" id="IPR017946">
    <property type="entry name" value="PLC-like_Pdiesterase_TIM-brl"/>
</dbReference>
<evidence type="ECO:0000256" key="4">
    <source>
        <dbReference type="ARBA" id="ARBA00022798"/>
    </source>
</evidence>
<evidence type="ECO:0000256" key="2">
    <source>
        <dbReference type="ARBA" id="ARBA00012247"/>
    </source>
</evidence>
<feature type="signal peptide" evidence="7">
    <location>
        <begin position="1"/>
        <end position="19"/>
    </location>
</feature>
<dbReference type="EC" id="3.1.4.46" evidence="2"/>
<evidence type="ECO:0000256" key="6">
    <source>
        <dbReference type="ARBA" id="ARBA00047512"/>
    </source>
</evidence>
<evidence type="ECO:0000313" key="10">
    <source>
        <dbReference type="Proteomes" id="UP000254572"/>
    </source>
</evidence>
<dbReference type="SUPFAM" id="SSF51695">
    <property type="entry name" value="PLC-like phosphodiesterases"/>
    <property type="match status" value="1"/>
</dbReference>
<dbReference type="PROSITE" id="PS51704">
    <property type="entry name" value="GP_PDE"/>
    <property type="match status" value="1"/>
</dbReference>
<keyword evidence="5" id="KW-0378">Hydrolase</keyword>
<protein>
    <recommendedName>
        <fullName evidence="2">glycerophosphodiester phosphodiesterase</fullName>
        <ecNumber evidence="2">3.1.4.46</ecNumber>
    </recommendedName>
</protein>
<accession>A0A381E468</accession>
<dbReference type="OrthoDB" id="9795622at2"/>
<dbReference type="Proteomes" id="UP000254572">
    <property type="component" value="Unassembled WGS sequence"/>
</dbReference>
<dbReference type="PANTHER" id="PTHR43620">
    <property type="entry name" value="GLYCEROPHOSPHORYL DIESTER PHOSPHODIESTERASE"/>
    <property type="match status" value="1"/>
</dbReference>
<comment type="similarity">
    <text evidence="1">Belongs to the glycerophosphoryl diester phosphodiesterase family.</text>
</comment>
<evidence type="ECO:0000256" key="7">
    <source>
        <dbReference type="SAM" id="SignalP"/>
    </source>
</evidence>
<dbReference type="GO" id="GO:0006629">
    <property type="term" value="P:lipid metabolic process"/>
    <property type="evidence" value="ECO:0007669"/>
    <property type="project" value="InterPro"/>
</dbReference>
<evidence type="ECO:0000259" key="8">
    <source>
        <dbReference type="PROSITE" id="PS51704"/>
    </source>
</evidence>
<keyword evidence="4" id="KW-0319">Glycerol metabolism</keyword>
<organism evidence="9 10">
    <name type="scientific">Cardiobacterium valvarum</name>
    <dbReference type="NCBI Taxonomy" id="194702"/>
    <lineage>
        <taxon>Bacteria</taxon>
        <taxon>Pseudomonadati</taxon>
        <taxon>Pseudomonadota</taxon>
        <taxon>Gammaproteobacteria</taxon>
        <taxon>Cardiobacteriales</taxon>
        <taxon>Cardiobacteriaceae</taxon>
        <taxon>Cardiobacterium</taxon>
    </lineage>
</organism>
<keyword evidence="3 7" id="KW-0732">Signal</keyword>
<keyword evidence="10" id="KW-1185">Reference proteome</keyword>
<name>A0A381E468_9GAMM</name>
<dbReference type="AlphaFoldDB" id="A0A381E468"/>
<sequence length="398" mass="43951">MPRFLTLAVCAALASAAYAAEPLTYGVRPFYLIDNLEDGALKDELKACAQQTPKRSEFSIAHRGAALQFPEHTRDSYLAGIREGAGILECDVAFTKDKELVCRHAQNDLHNTTNILVTPLAAKCSVPFKPAEYDADGKLVKEAEVECRTSDITLAEFKTLKGKMDGGNKGARSIEEYMQGTPAWRTEMYAQNGELMTHKESIALFKSHGVKMTPELKEPVIAMPYDGFTLEQYAQKMLDDYAEAGVAPGDVFPQSFQPEVVRYWLTKGGNYGKQAVFLDETLDTAPRIKEMPEWRKLGLQYLSPAMPMLVKNDGGKFGVSDYAKAAKDNGLKLITWTLERSGPIAKGGGWYFTGVEELGKKDGDIYNYLDVLAKDVGIIGIFSDWPATVTYYANCKGL</sequence>
<dbReference type="PANTHER" id="PTHR43620:SF7">
    <property type="entry name" value="GLYCEROPHOSPHODIESTER PHOSPHODIESTERASE GDPD5-RELATED"/>
    <property type="match status" value="1"/>
</dbReference>
<gene>
    <name evidence="9" type="ORF">NCTC13294_00884</name>
</gene>
<dbReference type="GO" id="GO:0008889">
    <property type="term" value="F:glycerophosphodiester phosphodiesterase activity"/>
    <property type="evidence" value="ECO:0007669"/>
    <property type="project" value="UniProtKB-EC"/>
</dbReference>
<dbReference type="RefSeq" id="WP_115611167.1">
    <property type="nucleotide sequence ID" value="NZ_JBHLZC010000001.1"/>
</dbReference>
<evidence type="ECO:0000256" key="3">
    <source>
        <dbReference type="ARBA" id="ARBA00022729"/>
    </source>
</evidence>
<dbReference type="InterPro" id="IPR030395">
    <property type="entry name" value="GP_PDE_dom"/>
</dbReference>
<dbReference type="Gene3D" id="3.20.20.190">
    <property type="entry name" value="Phosphatidylinositol (PI) phosphodiesterase"/>
    <property type="match status" value="1"/>
</dbReference>